<comment type="subcellular location">
    <subcellularLocation>
        <location evidence="1">Nucleus membrane</location>
        <topology evidence="1">Peripheral membrane protein</topology>
        <orientation evidence="1">Cytoplasmic side</orientation>
    </subcellularLocation>
</comment>
<dbReference type="GO" id="GO:0008270">
    <property type="term" value="F:zinc ion binding"/>
    <property type="evidence" value="ECO:0007669"/>
    <property type="project" value="UniProtKB-KW"/>
</dbReference>
<dbReference type="InterPro" id="IPR051767">
    <property type="entry name" value="Nucleoporin_NUP42"/>
</dbReference>
<evidence type="ECO:0000259" key="10">
    <source>
        <dbReference type="PROSITE" id="PS50103"/>
    </source>
</evidence>
<evidence type="ECO:0000256" key="1">
    <source>
        <dbReference type="ARBA" id="ARBA00004335"/>
    </source>
</evidence>
<dbReference type="GeneID" id="113503862"/>
<feature type="domain" description="C3H1-type" evidence="10">
    <location>
        <begin position="1"/>
        <end position="25"/>
    </location>
</feature>
<sequence length="362" mass="39217">MVVCKFFQQGYCRFGKNCRNEHIYGSKYSYHANAPAAAPAPAAVVQQPGGVTDEQLVNQVQSDIQAVLRGGQWIHSCYSPFKDKPYSFPGLTDLSPEEARLFMYEAKKNNTLGVAVNYMNELEKTTKQKYAQLLQPNVAIIKVLRSLYKGEYATSPFGNAQESNVGQNAFASNNAASSIFRSAVQAAPMNAESPNNAQSIFSQAQKSIFNTQPSQPMDSAKDLFAAANNTNVFGPSVPPANIFQTQQNQDTAAKSIFASAVQSNFNTNNQSNPASIFAAANQNTSPFSQGNVFQASPNQGPVFGQQSKPPLQSDPGVYSMVDDLAESDLEAFKGDSFQLGFIPDLPPPYELCMAPANSTFFS</sequence>
<keyword evidence="5" id="KW-0539">Nucleus</keyword>
<dbReference type="OrthoDB" id="20729at2759"/>
<evidence type="ECO:0000313" key="12">
    <source>
        <dbReference type="RefSeq" id="XP_026741778.1"/>
    </source>
</evidence>
<dbReference type="RefSeq" id="XP_026741778.1">
    <property type="nucleotide sequence ID" value="XM_026885977.1"/>
</dbReference>
<organism evidence="11 12">
    <name type="scientific">Trichoplusia ni</name>
    <name type="common">Cabbage looper</name>
    <dbReference type="NCBI Taxonomy" id="7111"/>
    <lineage>
        <taxon>Eukaryota</taxon>
        <taxon>Metazoa</taxon>
        <taxon>Ecdysozoa</taxon>
        <taxon>Arthropoda</taxon>
        <taxon>Hexapoda</taxon>
        <taxon>Insecta</taxon>
        <taxon>Pterygota</taxon>
        <taxon>Neoptera</taxon>
        <taxon>Endopterygota</taxon>
        <taxon>Lepidoptera</taxon>
        <taxon>Glossata</taxon>
        <taxon>Ditrysia</taxon>
        <taxon>Noctuoidea</taxon>
        <taxon>Noctuidae</taxon>
        <taxon>Plusiinae</taxon>
        <taxon>Trichoplusia</taxon>
    </lineage>
</organism>
<protein>
    <recommendedName>
        <fullName evidence="7">Nucleoporin NUP42</fullName>
    </recommendedName>
    <alternativeName>
        <fullName evidence="8">Nucleoporin-like protein 2</fullName>
    </alternativeName>
</protein>
<evidence type="ECO:0000256" key="7">
    <source>
        <dbReference type="ARBA" id="ARBA00039886"/>
    </source>
</evidence>
<keyword evidence="3 9" id="KW-0863">Zinc-finger</keyword>
<dbReference type="SMART" id="SM00356">
    <property type="entry name" value="ZnF_C3H1"/>
    <property type="match status" value="1"/>
</dbReference>
<dbReference type="GO" id="GO:0031965">
    <property type="term" value="C:nuclear membrane"/>
    <property type="evidence" value="ECO:0007669"/>
    <property type="project" value="UniProtKB-SubCell"/>
</dbReference>
<accession>A0A7E5WM20</accession>
<evidence type="ECO:0000256" key="2">
    <source>
        <dbReference type="ARBA" id="ARBA00022723"/>
    </source>
</evidence>
<proteinExistence type="predicted"/>
<evidence type="ECO:0000256" key="8">
    <source>
        <dbReference type="ARBA" id="ARBA00042384"/>
    </source>
</evidence>
<dbReference type="Pfam" id="PF18044">
    <property type="entry name" value="zf-CCCH_4"/>
    <property type="match status" value="1"/>
</dbReference>
<dbReference type="AlphaFoldDB" id="A0A7E5WM20"/>
<dbReference type="InParanoid" id="A0A7E5WM20"/>
<evidence type="ECO:0000256" key="9">
    <source>
        <dbReference type="PROSITE-ProRule" id="PRU00723"/>
    </source>
</evidence>
<dbReference type="PANTHER" id="PTHR46527">
    <property type="entry name" value="NUCLEOPORIN-LIKE PROTEIN 2"/>
    <property type="match status" value="1"/>
</dbReference>
<dbReference type="KEGG" id="tnl:113503862"/>
<reference evidence="12" key="1">
    <citation type="submission" date="2025-08" db="UniProtKB">
        <authorList>
            <consortium name="RefSeq"/>
        </authorList>
    </citation>
    <scope>IDENTIFICATION</scope>
</reference>
<keyword evidence="11" id="KW-1185">Reference proteome</keyword>
<evidence type="ECO:0000256" key="3">
    <source>
        <dbReference type="ARBA" id="ARBA00022771"/>
    </source>
</evidence>
<keyword evidence="4 9" id="KW-0862">Zinc</keyword>
<evidence type="ECO:0000256" key="4">
    <source>
        <dbReference type="ARBA" id="ARBA00022833"/>
    </source>
</evidence>
<dbReference type="PANTHER" id="PTHR46527:SF1">
    <property type="entry name" value="NUCLEOPORIN NUP42"/>
    <property type="match status" value="1"/>
</dbReference>
<dbReference type="InterPro" id="IPR000571">
    <property type="entry name" value="Znf_CCCH"/>
</dbReference>
<evidence type="ECO:0000256" key="5">
    <source>
        <dbReference type="ARBA" id="ARBA00023242"/>
    </source>
</evidence>
<dbReference type="InterPro" id="IPR041367">
    <property type="entry name" value="Znf-CCCH_4"/>
</dbReference>
<comment type="function">
    <text evidence="6">Required for the export of mRNAs containing poly(A) tails from the nucleus into the cytoplasm.</text>
</comment>
<evidence type="ECO:0000256" key="6">
    <source>
        <dbReference type="ARBA" id="ARBA00037262"/>
    </source>
</evidence>
<dbReference type="Proteomes" id="UP000322000">
    <property type="component" value="Chromosome 20"/>
</dbReference>
<evidence type="ECO:0000313" key="11">
    <source>
        <dbReference type="Proteomes" id="UP000322000"/>
    </source>
</evidence>
<dbReference type="PROSITE" id="PS50103">
    <property type="entry name" value="ZF_C3H1"/>
    <property type="match status" value="1"/>
</dbReference>
<keyword evidence="2 9" id="KW-0479">Metal-binding</keyword>
<dbReference type="FunCoup" id="A0A7E5WM20">
    <property type="interactions" value="67"/>
</dbReference>
<gene>
    <name evidence="12" type="primary">LOC113503862</name>
</gene>
<feature type="zinc finger region" description="C3H1-type" evidence="9">
    <location>
        <begin position="1"/>
        <end position="25"/>
    </location>
</feature>
<name>A0A7E5WM20_TRINI</name>